<dbReference type="Proteomes" id="UP000241771">
    <property type="component" value="Unassembled WGS sequence"/>
</dbReference>
<comment type="caution">
    <text evidence="1">The sequence shown here is derived from an EMBL/GenBank/DDBJ whole genome shotgun (WGS) entry which is preliminary data.</text>
</comment>
<keyword evidence="2" id="KW-1185">Reference proteome</keyword>
<dbReference type="OrthoDB" id="378654at2"/>
<proteinExistence type="predicted"/>
<evidence type="ECO:0000313" key="2">
    <source>
        <dbReference type="Proteomes" id="UP000241771"/>
    </source>
</evidence>
<reference evidence="1 2" key="1">
    <citation type="submission" date="2018-01" db="EMBL/GenBank/DDBJ databases">
        <title>Whole genome sequencing of Histamine producing bacteria.</title>
        <authorList>
            <person name="Butler K."/>
        </authorList>
    </citation>
    <scope>NUCLEOTIDE SEQUENCE [LARGE SCALE GENOMIC DNA]</scope>
    <source>
        <strain evidence="1 2">DSM 100436</strain>
    </source>
</reference>
<accession>A0A2T3NRI4</accession>
<evidence type="ECO:0000313" key="1">
    <source>
        <dbReference type="EMBL" id="PSW18845.1"/>
    </source>
</evidence>
<dbReference type="AlphaFoldDB" id="A0A2T3NRI4"/>
<name>A0A2T3NRI4_9GAMM</name>
<organism evidence="1 2">
    <name type="scientific">Photobacterium sanctipauli</name>
    <dbReference type="NCBI Taxonomy" id="1342794"/>
    <lineage>
        <taxon>Bacteria</taxon>
        <taxon>Pseudomonadati</taxon>
        <taxon>Pseudomonadota</taxon>
        <taxon>Gammaproteobacteria</taxon>
        <taxon>Vibrionales</taxon>
        <taxon>Vibrionaceae</taxon>
        <taxon>Photobacterium</taxon>
    </lineage>
</organism>
<protein>
    <submittedName>
        <fullName evidence="1">DUF1853 domain-containing protein</fullName>
    </submittedName>
</protein>
<dbReference type="EMBL" id="PYMA01000009">
    <property type="protein sequence ID" value="PSW18845.1"/>
    <property type="molecule type" value="Genomic_DNA"/>
</dbReference>
<dbReference type="InterPro" id="IPR015003">
    <property type="entry name" value="DUF1853"/>
</dbReference>
<sequence length="263" mass="29880">MTLKYNTTKDDNYLARTSDCLLTLPPLLAGHADIADQAWFDSFRTRAVLPSAQAYQGNHRLGFFYQWLWQQLIVHHPDYTLVAEELQLQHNKQTLGAIDFLVKNKISGDLEHWEVAIKFYLACGQSWPGPNAIDNLDKKASRMLDHQLLMSQHPAYENQFAAKYGTPKVRRLIMQGRLFYPCHSSDIGSAIALNPNVATGKWCYSAQAGKLNLRAIGKPDWIAPPTFEQLEDNPPLSQVTHPTMAVAPDNQIWFVMPEHWPNV</sequence>
<gene>
    <name evidence="1" type="ORF">C9I98_14970</name>
</gene>
<dbReference type="Pfam" id="PF08907">
    <property type="entry name" value="DUF1853"/>
    <property type="match status" value="1"/>
</dbReference>